<comment type="caution">
    <text evidence="4">The sequence shown here is derived from an EMBL/GenBank/DDBJ whole genome shotgun (WGS) entry which is preliminary data.</text>
</comment>
<dbReference type="PANTHER" id="PTHR40111">
    <property type="entry name" value="CEPHALOSPORIN-C DEACETYLASE"/>
    <property type="match status" value="1"/>
</dbReference>
<reference evidence="4 5" key="1">
    <citation type="submission" date="2018-12" db="EMBL/GenBank/DDBJ databases">
        <title>Genome Sequence of Candidatus Viridilinea halotolerans isolated from saline sulfide-rich spring.</title>
        <authorList>
            <person name="Grouzdev D.S."/>
            <person name="Burganskaya E.I."/>
            <person name="Krutkina M.S."/>
            <person name="Sukhacheva M.V."/>
            <person name="Gorlenko V.M."/>
        </authorList>
    </citation>
    <scope>NUCLEOTIDE SEQUENCE [LARGE SCALE GENOMIC DNA]</scope>
    <source>
        <strain evidence="4">Chok-6</strain>
    </source>
</reference>
<dbReference type="Gene3D" id="3.40.50.1820">
    <property type="entry name" value="alpha/beta hydrolase"/>
    <property type="match status" value="1"/>
</dbReference>
<evidence type="ECO:0000313" key="5">
    <source>
        <dbReference type="Proteomes" id="UP000280307"/>
    </source>
</evidence>
<evidence type="ECO:0000259" key="3">
    <source>
        <dbReference type="Pfam" id="PF05448"/>
    </source>
</evidence>
<protein>
    <submittedName>
        <fullName evidence="4">Acetylxylan esterase</fullName>
    </submittedName>
</protein>
<dbReference type="Pfam" id="PF05448">
    <property type="entry name" value="AXE1"/>
    <property type="match status" value="1"/>
</dbReference>
<gene>
    <name evidence="4" type="ORF">EI684_07050</name>
</gene>
<feature type="active site" description="Nucleophile" evidence="1">
    <location>
        <position position="187"/>
    </location>
</feature>
<dbReference type="InterPro" id="IPR008391">
    <property type="entry name" value="AXE1_dom"/>
</dbReference>
<feature type="binding site" evidence="2">
    <location>
        <position position="92"/>
    </location>
    <ligand>
        <name>substrate</name>
    </ligand>
</feature>
<dbReference type="AlphaFoldDB" id="A0A426U3N6"/>
<dbReference type="GO" id="GO:0005976">
    <property type="term" value="P:polysaccharide metabolic process"/>
    <property type="evidence" value="ECO:0007669"/>
    <property type="project" value="TreeGrafter"/>
</dbReference>
<dbReference type="PANTHER" id="PTHR40111:SF1">
    <property type="entry name" value="CEPHALOSPORIN-C DEACETYLASE"/>
    <property type="match status" value="1"/>
</dbReference>
<evidence type="ECO:0000313" key="4">
    <source>
        <dbReference type="EMBL" id="RRR74476.1"/>
    </source>
</evidence>
<dbReference type="EMBL" id="RSAS01000271">
    <property type="protein sequence ID" value="RRR74476.1"/>
    <property type="molecule type" value="Genomic_DNA"/>
</dbReference>
<dbReference type="GO" id="GO:0052689">
    <property type="term" value="F:carboxylic ester hydrolase activity"/>
    <property type="evidence" value="ECO:0007669"/>
    <property type="project" value="TreeGrafter"/>
</dbReference>
<sequence>MALFDMPLEQLAHYLPQRAEPADFDAFWAATLADARSHPLAPRFVPHATGLRHIGSFDVTFNGFAGQPIRGWLNLPRQRSGTLPCVVTFLGYGGGRGFAHDWLLWPSAGYAQFVMDTRGQGSAWSPGVTPDPDADGSPHFPGFMTRGIAQPTTFYYRRVFTDAVRAVEAARAHAAVDATRIAVAGGSQGGGIALAAAALVPDVALALVDVPFLCHFQRALEITDAHPYQEIVRYLMTHRDQEERVLATLAYCDGMHMAARAQASALFSVGLMDQVCPPSTVYAAYNHYAGPRRIAVWRYNQHEGGASFQARAQLAFVHEHWGASDPASRVC</sequence>
<organism evidence="4 5">
    <name type="scientific">Candidatus Viridilinea halotolerans</name>
    <dbReference type="NCBI Taxonomy" id="2491704"/>
    <lineage>
        <taxon>Bacteria</taxon>
        <taxon>Bacillati</taxon>
        <taxon>Chloroflexota</taxon>
        <taxon>Chloroflexia</taxon>
        <taxon>Chloroflexales</taxon>
        <taxon>Chloroflexineae</taxon>
        <taxon>Oscillochloridaceae</taxon>
        <taxon>Candidatus Viridilinea</taxon>
    </lineage>
</organism>
<accession>A0A426U3N6</accession>
<feature type="active site" description="Charge relay system" evidence="1">
    <location>
        <position position="273"/>
    </location>
</feature>
<evidence type="ECO:0000256" key="2">
    <source>
        <dbReference type="PIRSR" id="PIRSR639069-2"/>
    </source>
</evidence>
<evidence type="ECO:0000256" key="1">
    <source>
        <dbReference type="PIRSR" id="PIRSR639069-1"/>
    </source>
</evidence>
<proteinExistence type="predicted"/>
<dbReference type="InterPro" id="IPR029058">
    <property type="entry name" value="AB_hydrolase_fold"/>
</dbReference>
<feature type="domain" description="Acetyl xylan esterase" evidence="3">
    <location>
        <begin position="1"/>
        <end position="319"/>
    </location>
</feature>
<dbReference type="InterPro" id="IPR039069">
    <property type="entry name" value="CE7"/>
</dbReference>
<dbReference type="Proteomes" id="UP000280307">
    <property type="component" value="Unassembled WGS sequence"/>
</dbReference>
<name>A0A426U3N6_9CHLR</name>
<feature type="active site" description="Charge relay system" evidence="1">
    <location>
        <position position="302"/>
    </location>
</feature>
<dbReference type="SUPFAM" id="SSF53474">
    <property type="entry name" value="alpha/beta-Hydrolases"/>
    <property type="match status" value="1"/>
</dbReference>